<dbReference type="Proteomes" id="UP000675431">
    <property type="component" value="Unassembled WGS sequence"/>
</dbReference>
<keyword evidence="2" id="KW-1185">Reference proteome</keyword>
<dbReference type="AlphaFoldDB" id="A0A941HT84"/>
<proteinExistence type="predicted"/>
<organism evidence="1 2">
    <name type="scientific">Allobacillus saliphilus</name>
    <dbReference type="NCBI Taxonomy" id="2912308"/>
    <lineage>
        <taxon>Bacteria</taxon>
        <taxon>Bacillati</taxon>
        <taxon>Bacillota</taxon>
        <taxon>Bacilli</taxon>
        <taxon>Bacillales</taxon>
        <taxon>Bacillaceae</taxon>
        <taxon>Allobacillus</taxon>
    </lineage>
</organism>
<evidence type="ECO:0000313" key="2">
    <source>
        <dbReference type="Proteomes" id="UP000675431"/>
    </source>
</evidence>
<protein>
    <submittedName>
        <fullName evidence="1">Uncharacterized protein</fullName>
    </submittedName>
</protein>
<dbReference type="EMBL" id="JAGSIE010000007">
    <property type="protein sequence ID" value="MBR7553029.1"/>
    <property type="molecule type" value="Genomic_DNA"/>
</dbReference>
<dbReference type="RefSeq" id="WP_212367706.1">
    <property type="nucleotide sequence ID" value="NZ_JAGSIE010000007.1"/>
</dbReference>
<name>A0A941HT84_9BACI</name>
<reference evidence="1 2" key="1">
    <citation type="submission" date="2021-04" db="EMBL/GenBank/DDBJ databases">
        <title>Allobacillus sp. nov. SKP8-2 isolated from shrimp paste.</title>
        <authorList>
            <person name="Tanasupawat S."/>
            <person name="Yiamsombat S."/>
            <person name="Kanchanasin P."/>
            <person name="Kuncharoen N."/>
        </authorList>
    </citation>
    <scope>NUCLEOTIDE SEQUENCE [LARGE SCALE GENOMIC DNA]</scope>
    <source>
        <strain evidence="1 2">SKP8-2</strain>
    </source>
</reference>
<accession>A0A941HT84</accession>
<evidence type="ECO:0000313" key="1">
    <source>
        <dbReference type="EMBL" id="MBR7553029.1"/>
    </source>
</evidence>
<sequence>MNDFLQIQSVSTQLGLYADQIDITYVNDLPLTYASLYGKNQLPSAITLGTNGQLTLIVSKFLKNSEKKLAIIRGMVYADFYRRNQRVKHLGRSHPKLDLQSYREKYGTNEVNRLNEAFEATAFSSLQSLSNLYDYIVGTKSKLLPWQKKLGQEIGLRLHQQSIVHSTSLLREGWASLKQMDIISNVLSKQEAIESALLFSRMRSRPIGIRLHELGKTLLQQLSEAEIIQAIESFNDADLIQRAYTKTVHQHENISVIFTKEKHLTDYEIVKKFLIHLSNLDLYPILKVDRAKTEKTGELTIYYHVRDIHNSAYFQQLRLYLQTIWGEKVFIKPKRMI</sequence>
<gene>
    <name evidence="1" type="ORF">KC820_02560</name>
</gene>
<comment type="caution">
    <text evidence="1">The sequence shown here is derived from an EMBL/GenBank/DDBJ whole genome shotgun (WGS) entry which is preliminary data.</text>
</comment>